<evidence type="ECO:0000256" key="12">
    <source>
        <dbReference type="ARBA" id="ARBA00022833"/>
    </source>
</evidence>
<dbReference type="SMART" id="SM00132">
    <property type="entry name" value="LIM"/>
    <property type="match status" value="1"/>
</dbReference>
<evidence type="ECO:0000256" key="9">
    <source>
        <dbReference type="ARBA" id="ARBA00022737"/>
    </source>
</evidence>
<dbReference type="SUPFAM" id="SSF57716">
    <property type="entry name" value="Glucocorticoid receptor-like (DNA-binding domain)"/>
    <property type="match status" value="2"/>
</dbReference>
<evidence type="ECO:0000256" key="11">
    <source>
        <dbReference type="ARBA" id="ARBA00022777"/>
    </source>
</evidence>
<evidence type="ECO:0000313" key="27">
    <source>
        <dbReference type="RefSeq" id="XP_028278193.1"/>
    </source>
</evidence>
<comment type="catalytic activity">
    <reaction evidence="18">
        <text>L-threonyl-[protein] + ATP = O-phospho-L-threonyl-[protein] + ADP + H(+)</text>
        <dbReference type="Rhea" id="RHEA:46608"/>
        <dbReference type="Rhea" id="RHEA-COMP:11060"/>
        <dbReference type="Rhea" id="RHEA-COMP:11605"/>
        <dbReference type="ChEBI" id="CHEBI:15378"/>
        <dbReference type="ChEBI" id="CHEBI:30013"/>
        <dbReference type="ChEBI" id="CHEBI:30616"/>
        <dbReference type="ChEBI" id="CHEBI:61977"/>
        <dbReference type="ChEBI" id="CHEBI:456216"/>
        <dbReference type="EC" id="2.7.11.1"/>
    </reaction>
    <physiologicalReaction direction="left-to-right" evidence="18">
        <dbReference type="Rhea" id="RHEA:46609"/>
    </physiologicalReaction>
</comment>
<keyword evidence="26" id="KW-1185">Reference proteome</keyword>
<evidence type="ECO:0000256" key="6">
    <source>
        <dbReference type="ARBA" id="ARBA00022527"/>
    </source>
</evidence>
<dbReference type="GO" id="GO:0043005">
    <property type="term" value="C:neuron projection"/>
    <property type="evidence" value="ECO:0007669"/>
    <property type="project" value="TreeGrafter"/>
</dbReference>
<evidence type="ECO:0000259" key="23">
    <source>
        <dbReference type="PROSITE" id="PS50011"/>
    </source>
</evidence>
<feature type="domain" description="LIM zinc-binding" evidence="24">
    <location>
        <begin position="46"/>
        <end position="108"/>
    </location>
</feature>
<evidence type="ECO:0000256" key="14">
    <source>
        <dbReference type="ARBA" id="ARBA00023038"/>
    </source>
</evidence>
<dbReference type="PROSITE" id="PS50023">
    <property type="entry name" value="LIM_DOMAIN_2"/>
    <property type="match status" value="1"/>
</dbReference>
<keyword evidence="9" id="KW-0677">Repeat</keyword>
<evidence type="ECO:0000256" key="5">
    <source>
        <dbReference type="ARBA" id="ARBA00022490"/>
    </source>
</evidence>
<evidence type="ECO:0000256" key="1">
    <source>
        <dbReference type="ARBA" id="ARBA00004123"/>
    </source>
</evidence>
<dbReference type="RefSeq" id="XP_028278193.1">
    <property type="nucleotide sequence ID" value="XM_028422392.1"/>
</dbReference>
<dbReference type="OrthoDB" id="20134at2759"/>
<proteinExistence type="inferred from homology"/>
<dbReference type="Pfam" id="PF00595">
    <property type="entry name" value="PDZ"/>
    <property type="match status" value="1"/>
</dbReference>
<dbReference type="GO" id="GO:0030036">
    <property type="term" value="P:actin cytoskeleton organization"/>
    <property type="evidence" value="ECO:0007669"/>
    <property type="project" value="TreeGrafter"/>
</dbReference>
<evidence type="ECO:0000256" key="4">
    <source>
        <dbReference type="ARBA" id="ARBA00012513"/>
    </source>
</evidence>
<feature type="binding site" evidence="21">
    <location>
        <position position="357"/>
    </location>
    <ligand>
        <name>ATP</name>
        <dbReference type="ChEBI" id="CHEBI:30616"/>
    </ligand>
</feature>
<evidence type="ECO:0000256" key="22">
    <source>
        <dbReference type="SAM" id="MobiDB-lite"/>
    </source>
</evidence>
<dbReference type="InterPro" id="IPR001245">
    <property type="entry name" value="Ser-Thr/Tyr_kinase_cat_dom"/>
</dbReference>
<evidence type="ECO:0000256" key="7">
    <source>
        <dbReference type="ARBA" id="ARBA00022679"/>
    </source>
</evidence>
<evidence type="ECO:0000256" key="13">
    <source>
        <dbReference type="ARBA" id="ARBA00022840"/>
    </source>
</evidence>
<keyword evidence="5" id="KW-0963">Cytoplasm</keyword>
<dbReference type="GeneID" id="114446679"/>
<feature type="compositionally biased region" description="Polar residues" evidence="22">
    <location>
        <begin position="735"/>
        <end position="745"/>
    </location>
</feature>
<keyword evidence="12 20" id="KW-0862">Zinc</keyword>
<keyword evidence="11" id="KW-0418">Kinase</keyword>
<evidence type="ECO:0000256" key="3">
    <source>
        <dbReference type="ARBA" id="ARBA00005843"/>
    </source>
</evidence>
<dbReference type="FunCoup" id="A0A6P7JN21">
    <property type="interactions" value="3"/>
</dbReference>
<dbReference type="Gene3D" id="2.30.42.10">
    <property type="match status" value="1"/>
</dbReference>
<feature type="region of interest" description="Disordered" evidence="22">
    <location>
        <begin position="241"/>
        <end position="278"/>
    </location>
</feature>
<dbReference type="InterPro" id="IPR050940">
    <property type="entry name" value="Actin_reg-Ser/Thr_kinase"/>
</dbReference>
<dbReference type="PANTHER" id="PTHR46485">
    <property type="entry name" value="LIM DOMAIN KINASE 1"/>
    <property type="match status" value="1"/>
</dbReference>
<feature type="domain" description="PDZ" evidence="25">
    <location>
        <begin position="136"/>
        <end position="210"/>
    </location>
</feature>
<dbReference type="InterPro" id="IPR036034">
    <property type="entry name" value="PDZ_sf"/>
</dbReference>
<feature type="region of interest" description="Disordered" evidence="22">
    <location>
        <begin position="705"/>
        <end position="779"/>
    </location>
</feature>
<evidence type="ECO:0000256" key="21">
    <source>
        <dbReference type="PROSITE-ProRule" id="PRU10141"/>
    </source>
</evidence>
<dbReference type="InterPro" id="IPR000719">
    <property type="entry name" value="Prot_kinase_dom"/>
</dbReference>
<feature type="compositionally biased region" description="Polar residues" evidence="22">
    <location>
        <begin position="708"/>
        <end position="728"/>
    </location>
</feature>
<evidence type="ECO:0000259" key="25">
    <source>
        <dbReference type="PROSITE" id="PS50106"/>
    </source>
</evidence>
<dbReference type="GO" id="GO:0004674">
    <property type="term" value="F:protein serine/threonine kinase activity"/>
    <property type="evidence" value="ECO:0007669"/>
    <property type="project" value="UniProtKB-KW"/>
</dbReference>
<gene>
    <name evidence="27" type="primary">LOC114446679</name>
</gene>
<dbReference type="FunFam" id="3.30.200.20:FF:000038">
    <property type="entry name" value="LIM domain kinase 2"/>
    <property type="match status" value="1"/>
</dbReference>
<dbReference type="InterPro" id="IPR017441">
    <property type="entry name" value="Protein_kinase_ATP_BS"/>
</dbReference>
<dbReference type="InterPro" id="IPR001478">
    <property type="entry name" value="PDZ"/>
</dbReference>
<accession>A0A6P7JN21</accession>
<evidence type="ECO:0000256" key="17">
    <source>
        <dbReference type="ARBA" id="ARBA00040667"/>
    </source>
</evidence>
<dbReference type="Gene3D" id="3.30.200.20">
    <property type="entry name" value="Phosphorylase Kinase, domain 1"/>
    <property type="match status" value="1"/>
</dbReference>
<organism evidence="26 27">
    <name type="scientific">Parambassis ranga</name>
    <name type="common">Indian glassy fish</name>
    <dbReference type="NCBI Taxonomy" id="210632"/>
    <lineage>
        <taxon>Eukaryota</taxon>
        <taxon>Metazoa</taxon>
        <taxon>Chordata</taxon>
        <taxon>Craniata</taxon>
        <taxon>Vertebrata</taxon>
        <taxon>Euteleostomi</taxon>
        <taxon>Actinopterygii</taxon>
        <taxon>Neopterygii</taxon>
        <taxon>Teleostei</taxon>
        <taxon>Neoteleostei</taxon>
        <taxon>Acanthomorphata</taxon>
        <taxon>Ovalentaria</taxon>
        <taxon>Ambassidae</taxon>
        <taxon>Parambassis</taxon>
    </lineage>
</organism>
<dbReference type="PROSITE" id="PS50106">
    <property type="entry name" value="PDZ"/>
    <property type="match status" value="1"/>
</dbReference>
<dbReference type="PANTHER" id="PTHR46485:SF7">
    <property type="entry name" value="LIM DOMAIN KINASE 1"/>
    <property type="match status" value="1"/>
</dbReference>
<evidence type="ECO:0000256" key="20">
    <source>
        <dbReference type="PROSITE-ProRule" id="PRU00125"/>
    </source>
</evidence>
<dbReference type="SUPFAM" id="SSF56112">
    <property type="entry name" value="Protein kinase-like (PK-like)"/>
    <property type="match status" value="1"/>
</dbReference>
<protein>
    <recommendedName>
        <fullName evidence="17">LIM domain kinase 1</fullName>
        <ecNumber evidence="4">2.7.11.1</ecNumber>
    </recommendedName>
</protein>
<keyword evidence="6" id="KW-0723">Serine/threonine-protein kinase</keyword>
<dbReference type="Pfam" id="PF00412">
    <property type="entry name" value="LIM"/>
    <property type="match status" value="2"/>
</dbReference>
<comment type="similarity">
    <text evidence="3">Belongs to the protein kinase superfamily. TKL Ser/Thr protein kinase family.</text>
</comment>
<evidence type="ECO:0000256" key="16">
    <source>
        <dbReference type="ARBA" id="ARBA00023242"/>
    </source>
</evidence>
<feature type="compositionally biased region" description="Polar residues" evidence="22">
    <location>
        <begin position="638"/>
        <end position="662"/>
    </location>
</feature>
<keyword evidence="15" id="KW-0206">Cytoskeleton</keyword>
<evidence type="ECO:0000256" key="10">
    <source>
        <dbReference type="ARBA" id="ARBA00022741"/>
    </source>
</evidence>
<feature type="domain" description="Protein kinase" evidence="23">
    <location>
        <begin position="328"/>
        <end position="603"/>
    </location>
</feature>
<dbReference type="Pfam" id="PF07714">
    <property type="entry name" value="PK_Tyr_Ser-Thr"/>
    <property type="match status" value="1"/>
</dbReference>
<dbReference type="PROSITE" id="PS00107">
    <property type="entry name" value="PROTEIN_KINASE_ATP"/>
    <property type="match status" value="1"/>
</dbReference>
<keyword evidence="8 20" id="KW-0479">Metal-binding</keyword>
<dbReference type="GO" id="GO:0046872">
    <property type="term" value="F:metal ion binding"/>
    <property type="evidence" value="ECO:0007669"/>
    <property type="project" value="UniProtKB-KW"/>
</dbReference>
<keyword evidence="14 20" id="KW-0440">LIM domain</keyword>
<keyword evidence="13 21" id="KW-0067">ATP-binding</keyword>
<dbReference type="Proteomes" id="UP000515145">
    <property type="component" value="Chromosome 14"/>
</dbReference>
<comment type="catalytic activity">
    <reaction evidence="19">
        <text>L-seryl-[protein] + ATP = O-phospho-L-seryl-[protein] + ADP + H(+)</text>
        <dbReference type="Rhea" id="RHEA:17989"/>
        <dbReference type="Rhea" id="RHEA-COMP:9863"/>
        <dbReference type="Rhea" id="RHEA-COMP:11604"/>
        <dbReference type="ChEBI" id="CHEBI:15378"/>
        <dbReference type="ChEBI" id="CHEBI:29999"/>
        <dbReference type="ChEBI" id="CHEBI:30616"/>
        <dbReference type="ChEBI" id="CHEBI:83421"/>
        <dbReference type="ChEBI" id="CHEBI:456216"/>
        <dbReference type="EC" id="2.7.11.1"/>
    </reaction>
    <physiologicalReaction direction="left-to-right" evidence="19">
        <dbReference type="Rhea" id="RHEA:17990"/>
    </physiologicalReaction>
</comment>
<dbReference type="InterPro" id="IPR001781">
    <property type="entry name" value="Znf_LIM"/>
</dbReference>
<keyword evidence="10 21" id="KW-0547">Nucleotide-binding</keyword>
<sequence>MSRRDQRFRRGMKGRCSECGCILSPWYYEREGQLYCKKHYWSRYGEHCHGCKETISTGLIMVAGEQKYHPECFTCMSCEMVIGDGDTYTLIERTKLYCGHSFCQGLVSSVRSTSSHTKRPHMVALLSLPPHVGRCGLTVATDVSQDKDPVVTVTELDSAVLTSDLLSSVHGGDRVLEVNGIPVRNISPDEINRIIQDTSRPLQLTIEHNPQPRHDVPNLNNPTDNVSCPEPCVCDKLASSRKLPSLEEEPSPQEETDEQLMLRLSPTQHQDTTGKRSRNIMRSCSIDKCPQSHGALSLSSQRRDMVRSESLRVDPGDRTHRIFRPSDLIHGEVLGKGCFGQAVKVTHQETGEVMVMKELISFDEETQKTFLKEVKVMRCLDHPNVLKFIGLFYKDKRIHFVSEYIKGGTLHETITKMDKDFPWKIRTGYAKDIAAGMAYLHSMNVIHRDLNSHNCLVRENQSVVVADFGLARLVMEERNQSRTCSLERPVRGTLSELRRPDRRKRYTVVGNPYWMAPEMIHGKIYDERVDIFSFGIMICEIIGRVSADPDYLPRTNNFGLNVAGFLQHCHPSQCPSAFLPVAVLCCDMDADKRPSFSKLEEWLENLLMHLDIGLPVLSELEQLCKAFWQNNSYQNHPLDQENSLSSNEKTQSSLRQSPSPKQCSDMDANNYVEPNHITSNQQKNITAEIHSNGEQHTHNVLQGETEPQDMNQPCSRSTSTDLCKTGSETWEHNGVTKQPNAQEEPSQPLKVKNPLGLSNRPRRSGSAMWDSSTEDSSFL</sequence>
<comment type="subcellular location">
    <subcellularLocation>
        <location evidence="2">Cytoplasm</location>
        <location evidence="2">Cytoskeleton</location>
    </subcellularLocation>
    <subcellularLocation>
        <location evidence="1">Nucleus</location>
    </subcellularLocation>
</comment>
<evidence type="ECO:0000256" key="8">
    <source>
        <dbReference type="ARBA" id="ARBA00022723"/>
    </source>
</evidence>
<keyword evidence="16" id="KW-0539">Nucleus</keyword>
<evidence type="ECO:0000256" key="15">
    <source>
        <dbReference type="ARBA" id="ARBA00023212"/>
    </source>
</evidence>
<evidence type="ECO:0000256" key="2">
    <source>
        <dbReference type="ARBA" id="ARBA00004245"/>
    </source>
</evidence>
<dbReference type="GO" id="GO:0051496">
    <property type="term" value="P:positive regulation of stress fiber assembly"/>
    <property type="evidence" value="ECO:0007669"/>
    <property type="project" value="TreeGrafter"/>
</dbReference>
<feature type="compositionally biased region" description="Acidic residues" evidence="22">
    <location>
        <begin position="246"/>
        <end position="258"/>
    </location>
</feature>
<dbReference type="Gene3D" id="2.10.110.10">
    <property type="entry name" value="Cysteine Rich Protein"/>
    <property type="match status" value="2"/>
</dbReference>
<feature type="compositionally biased region" description="Polar residues" evidence="22">
    <location>
        <begin position="769"/>
        <end position="779"/>
    </location>
</feature>
<dbReference type="GO" id="GO:0005737">
    <property type="term" value="C:cytoplasm"/>
    <property type="evidence" value="ECO:0007669"/>
    <property type="project" value="TreeGrafter"/>
</dbReference>
<evidence type="ECO:0000256" key="19">
    <source>
        <dbReference type="ARBA" id="ARBA00048977"/>
    </source>
</evidence>
<evidence type="ECO:0000259" key="24">
    <source>
        <dbReference type="PROSITE" id="PS50023"/>
    </source>
</evidence>
<dbReference type="GO" id="GO:0005524">
    <property type="term" value="F:ATP binding"/>
    <property type="evidence" value="ECO:0007669"/>
    <property type="project" value="UniProtKB-UniRule"/>
</dbReference>
<feature type="region of interest" description="Disordered" evidence="22">
    <location>
        <begin position="638"/>
        <end position="673"/>
    </location>
</feature>
<dbReference type="EC" id="2.7.11.1" evidence="4"/>
<evidence type="ECO:0000313" key="26">
    <source>
        <dbReference type="Proteomes" id="UP000515145"/>
    </source>
</evidence>
<dbReference type="InterPro" id="IPR011009">
    <property type="entry name" value="Kinase-like_dom_sf"/>
</dbReference>
<reference evidence="27" key="1">
    <citation type="submission" date="2025-08" db="UniProtKB">
        <authorList>
            <consortium name="RefSeq"/>
        </authorList>
    </citation>
    <scope>IDENTIFICATION</scope>
</reference>
<dbReference type="PROSITE" id="PS50011">
    <property type="entry name" value="PROTEIN_KINASE_DOM"/>
    <property type="match status" value="1"/>
</dbReference>
<dbReference type="GO" id="GO:0005634">
    <property type="term" value="C:nucleus"/>
    <property type="evidence" value="ECO:0007669"/>
    <property type="project" value="UniProtKB-SubCell"/>
</dbReference>
<dbReference type="InParanoid" id="A0A6P7JN21"/>
<dbReference type="PROSITE" id="PS00478">
    <property type="entry name" value="LIM_DOMAIN_1"/>
    <property type="match status" value="1"/>
</dbReference>
<dbReference type="FunFam" id="1.10.510.10:FF:000282">
    <property type="entry name" value="LIM domain kinase 1"/>
    <property type="match status" value="1"/>
</dbReference>
<dbReference type="SUPFAM" id="SSF50156">
    <property type="entry name" value="PDZ domain-like"/>
    <property type="match status" value="1"/>
</dbReference>
<dbReference type="GO" id="GO:0005856">
    <property type="term" value="C:cytoskeleton"/>
    <property type="evidence" value="ECO:0007669"/>
    <property type="project" value="UniProtKB-SubCell"/>
</dbReference>
<dbReference type="AlphaFoldDB" id="A0A6P7JN21"/>
<name>A0A6P7JN21_9TELE</name>
<keyword evidence="7" id="KW-0808">Transferase</keyword>
<dbReference type="Gene3D" id="1.10.510.10">
    <property type="entry name" value="Transferase(Phosphotransferase) domain 1"/>
    <property type="match status" value="1"/>
</dbReference>
<evidence type="ECO:0000256" key="18">
    <source>
        <dbReference type="ARBA" id="ARBA00048659"/>
    </source>
</evidence>